<keyword evidence="2" id="KW-0520">NAD</keyword>
<dbReference type="Proteomes" id="UP000002630">
    <property type="component" value="Linkage Group LG04"/>
</dbReference>
<dbReference type="InterPro" id="IPR036291">
    <property type="entry name" value="NAD(P)-bd_dom_sf"/>
</dbReference>
<dbReference type="InParanoid" id="D8LGJ7"/>
<reference evidence="4 5" key="1">
    <citation type="journal article" date="2010" name="Nature">
        <title>The Ectocarpus genome and the independent evolution of multicellularity in brown algae.</title>
        <authorList>
            <person name="Cock J.M."/>
            <person name="Sterck L."/>
            <person name="Rouze P."/>
            <person name="Scornet D."/>
            <person name="Allen A.E."/>
            <person name="Amoutzias G."/>
            <person name="Anthouard V."/>
            <person name="Artiguenave F."/>
            <person name="Aury J.M."/>
            <person name="Badger J.H."/>
            <person name="Beszteri B."/>
            <person name="Billiau K."/>
            <person name="Bonnet E."/>
            <person name="Bothwell J.H."/>
            <person name="Bowler C."/>
            <person name="Boyen C."/>
            <person name="Brownlee C."/>
            <person name="Carrano C.J."/>
            <person name="Charrier B."/>
            <person name="Cho G.Y."/>
            <person name="Coelho S.M."/>
            <person name="Collen J."/>
            <person name="Corre E."/>
            <person name="Da Silva C."/>
            <person name="Delage L."/>
            <person name="Delaroque N."/>
            <person name="Dittami S.M."/>
            <person name="Doulbeau S."/>
            <person name="Elias M."/>
            <person name="Farnham G."/>
            <person name="Gachon C.M."/>
            <person name="Gschloessl B."/>
            <person name="Heesch S."/>
            <person name="Jabbari K."/>
            <person name="Jubin C."/>
            <person name="Kawai H."/>
            <person name="Kimura K."/>
            <person name="Kloareg B."/>
            <person name="Kupper F.C."/>
            <person name="Lang D."/>
            <person name="Le Bail A."/>
            <person name="Leblanc C."/>
            <person name="Lerouge P."/>
            <person name="Lohr M."/>
            <person name="Lopez P.J."/>
            <person name="Martens C."/>
            <person name="Maumus F."/>
            <person name="Michel G."/>
            <person name="Miranda-Saavedra D."/>
            <person name="Morales J."/>
            <person name="Moreau H."/>
            <person name="Motomura T."/>
            <person name="Nagasato C."/>
            <person name="Napoli C.A."/>
            <person name="Nelson D.R."/>
            <person name="Nyvall-Collen P."/>
            <person name="Peters A.F."/>
            <person name="Pommier C."/>
            <person name="Potin P."/>
            <person name="Poulain J."/>
            <person name="Quesneville H."/>
            <person name="Read B."/>
            <person name="Rensing S.A."/>
            <person name="Ritter A."/>
            <person name="Rousvoal S."/>
            <person name="Samanta M."/>
            <person name="Samson G."/>
            <person name="Schroeder D.C."/>
            <person name="Segurens B."/>
            <person name="Strittmatter M."/>
            <person name="Tonon T."/>
            <person name="Tregear J.W."/>
            <person name="Valentin K."/>
            <person name="von Dassow P."/>
            <person name="Yamagishi T."/>
            <person name="Van de Peer Y."/>
            <person name="Wincker P."/>
        </authorList>
    </citation>
    <scope>NUCLEOTIDE SEQUENCE [LARGE SCALE GENOMIC DNA]</scope>
    <source>
        <strain evidence="5">Ec32 / CCAP1310/4</strain>
    </source>
</reference>
<dbReference type="OrthoDB" id="298012at2759"/>
<dbReference type="EMBL" id="FN649729">
    <property type="protein sequence ID" value="CBN79054.1"/>
    <property type="molecule type" value="Genomic_DNA"/>
</dbReference>
<dbReference type="eggNOG" id="KOG0069">
    <property type="taxonomic scope" value="Eukaryota"/>
</dbReference>
<dbReference type="AlphaFoldDB" id="D8LGJ7"/>
<dbReference type="SUPFAM" id="SSF51735">
    <property type="entry name" value="NAD(P)-binding Rossmann-fold domains"/>
    <property type="match status" value="1"/>
</dbReference>
<dbReference type="PANTHER" id="PTHR43333:SF1">
    <property type="entry name" value="D-ISOMER SPECIFIC 2-HYDROXYACID DEHYDROGENASE NAD-BINDING DOMAIN-CONTAINING PROTEIN"/>
    <property type="match status" value="1"/>
</dbReference>
<dbReference type="GO" id="GO:0051287">
    <property type="term" value="F:NAD binding"/>
    <property type="evidence" value="ECO:0007669"/>
    <property type="project" value="InterPro"/>
</dbReference>
<evidence type="ECO:0000313" key="4">
    <source>
        <dbReference type="EMBL" id="CBN79054.1"/>
    </source>
</evidence>
<name>D8LGJ7_ECTSI</name>
<keyword evidence="1" id="KW-0560">Oxidoreductase</keyword>
<dbReference type="OMA" id="VQMAEYV"/>
<dbReference type="STRING" id="2880.D8LGJ7"/>
<evidence type="ECO:0000259" key="3">
    <source>
        <dbReference type="Pfam" id="PF02826"/>
    </source>
</evidence>
<organism evidence="4 5">
    <name type="scientific">Ectocarpus siliculosus</name>
    <name type="common">Brown alga</name>
    <name type="synonym">Conferva siliculosa</name>
    <dbReference type="NCBI Taxonomy" id="2880"/>
    <lineage>
        <taxon>Eukaryota</taxon>
        <taxon>Sar</taxon>
        <taxon>Stramenopiles</taxon>
        <taxon>Ochrophyta</taxon>
        <taxon>PX clade</taxon>
        <taxon>Phaeophyceae</taxon>
        <taxon>Ectocarpales</taxon>
        <taxon>Ectocarpaceae</taxon>
        <taxon>Ectocarpus</taxon>
    </lineage>
</organism>
<dbReference type="PANTHER" id="PTHR43333">
    <property type="entry name" value="2-HACID_DH_C DOMAIN-CONTAINING PROTEIN"/>
    <property type="match status" value="1"/>
</dbReference>
<dbReference type="Gene3D" id="3.40.50.720">
    <property type="entry name" value="NAD(P)-binding Rossmann-like Domain"/>
    <property type="match status" value="2"/>
</dbReference>
<gene>
    <name evidence="4" type="ORF">Esi_0168_0057</name>
</gene>
<evidence type="ECO:0000313" key="5">
    <source>
        <dbReference type="Proteomes" id="UP000002630"/>
    </source>
</evidence>
<dbReference type="InterPro" id="IPR006140">
    <property type="entry name" value="D-isomer_DH_NAD-bd"/>
</dbReference>
<dbReference type="Pfam" id="PF02826">
    <property type="entry name" value="2-Hacid_dh_C"/>
    <property type="match status" value="1"/>
</dbReference>
<feature type="domain" description="D-isomer specific 2-hydroxyacid dehydrogenase NAD-binding" evidence="3">
    <location>
        <begin position="128"/>
        <end position="301"/>
    </location>
</feature>
<keyword evidence="5" id="KW-1185">Reference proteome</keyword>
<dbReference type="GO" id="GO:0016491">
    <property type="term" value="F:oxidoreductase activity"/>
    <property type="evidence" value="ECO:0007669"/>
    <property type="project" value="UniProtKB-KW"/>
</dbReference>
<protein>
    <submittedName>
        <fullName evidence="4">D-isomer specific 2-hydroxyacid dehydrogenase</fullName>
    </submittedName>
</protein>
<sequence length="339" mass="36231">MGYSCRLGPAAGGQAKVIVVAREGDPTLVELERLPKDGSASVLFRGATMGDFSTPEAQQALAEANVLLNCGGKKDLLSQLFPLAPKLAWIHSRSAGVDSALFPELIESDRVSLTNASSSLAEHAVLSCLYFAKDVDRWKRNQRDRKWDQFCVSEVLGATLGVVGYGDIGQAAAVKAKAMGMKIIAQRRRPELSRGDGVADEVLGAGQVGEVIAKSDYILVAAALTPETTGMVGAAELARARPHAVIINIGRGPLVDEEAMTQMLRDGRLRGASLDVFCKEPLPAESDLWGLENVLLSPHNADLTAHFLNDSVRLFADNVGNFVKGDEVSIHLVDKRAGY</sequence>
<accession>D8LGJ7</accession>
<proteinExistence type="predicted"/>
<evidence type="ECO:0000256" key="1">
    <source>
        <dbReference type="ARBA" id="ARBA00023002"/>
    </source>
</evidence>
<dbReference type="CDD" id="cd05300">
    <property type="entry name" value="2-Hacid_dh_1"/>
    <property type="match status" value="1"/>
</dbReference>
<dbReference type="EMBL" id="FN648201">
    <property type="protein sequence ID" value="CBN79054.1"/>
    <property type="molecule type" value="Genomic_DNA"/>
</dbReference>
<evidence type="ECO:0000256" key="2">
    <source>
        <dbReference type="ARBA" id="ARBA00023027"/>
    </source>
</evidence>